<dbReference type="AlphaFoldDB" id="A0A6P7H804"/>
<gene>
    <name evidence="2" type="primary">LOC114347308</name>
</gene>
<feature type="region of interest" description="Disordered" evidence="1">
    <location>
        <begin position="1"/>
        <end position="33"/>
    </location>
</feature>
<name>A0A6P7H804_DIAVI</name>
<organism evidence="2">
    <name type="scientific">Diabrotica virgifera virgifera</name>
    <name type="common">western corn rootworm</name>
    <dbReference type="NCBI Taxonomy" id="50390"/>
    <lineage>
        <taxon>Eukaryota</taxon>
        <taxon>Metazoa</taxon>
        <taxon>Ecdysozoa</taxon>
        <taxon>Arthropoda</taxon>
        <taxon>Hexapoda</taxon>
        <taxon>Insecta</taxon>
        <taxon>Pterygota</taxon>
        <taxon>Neoptera</taxon>
        <taxon>Endopterygota</taxon>
        <taxon>Coleoptera</taxon>
        <taxon>Polyphaga</taxon>
        <taxon>Cucujiformia</taxon>
        <taxon>Chrysomeloidea</taxon>
        <taxon>Chrysomelidae</taxon>
        <taxon>Galerucinae</taxon>
        <taxon>Diabroticina</taxon>
        <taxon>Diabroticites</taxon>
        <taxon>Diabrotica</taxon>
    </lineage>
</organism>
<evidence type="ECO:0000256" key="1">
    <source>
        <dbReference type="SAM" id="MobiDB-lite"/>
    </source>
</evidence>
<proteinExistence type="predicted"/>
<reference evidence="2" key="1">
    <citation type="submission" date="2025-08" db="UniProtKB">
        <authorList>
            <consortium name="RefSeq"/>
        </authorList>
    </citation>
    <scope>IDENTIFICATION</scope>
    <source>
        <tissue evidence="2">Whole insect</tissue>
    </source>
</reference>
<feature type="region of interest" description="Disordered" evidence="1">
    <location>
        <begin position="110"/>
        <end position="138"/>
    </location>
</feature>
<feature type="compositionally biased region" description="Low complexity" evidence="1">
    <location>
        <begin position="114"/>
        <end position="128"/>
    </location>
</feature>
<evidence type="ECO:0000313" key="2">
    <source>
        <dbReference type="RefSeq" id="XP_028153828.1"/>
    </source>
</evidence>
<sequence length="138" mass="15143">MTNVSDLKENDGEEVEDCEQITEKVDNDFRPPPAKVANKRVSAQKQLIAVAQKLAEVPAVAPPNKWESFGLSVAGDLQMLTDIRQQAIAQKIISDAIFWAKMRRLTEESRVSLAPSTASTPTTSASTTCPHRIPQEVI</sequence>
<protein>
    <submittedName>
        <fullName evidence="2">Uncharacterized protein LOC114347308</fullName>
    </submittedName>
</protein>
<dbReference type="InParanoid" id="A0A6P7H804"/>
<feature type="compositionally biased region" description="Basic and acidic residues" evidence="1">
    <location>
        <begin position="1"/>
        <end position="10"/>
    </location>
</feature>
<accession>A0A6P7H804</accession>
<dbReference type="RefSeq" id="XP_028153828.1">
    <property type="nucleotide sequence ID" value="XM_028298027.1"/>
</dbReference>
<feature type="compositionally biased region" description="Acidic residues" evidence="1">
    <location>
        <begin position="11"/>
        <end position="20"/>
    </location>
</feature>